<name>A0A426Y3F6_ENSVE</name>
<protein>
    <submittedName>
        <fullName evidence="2">Uncharacterized protein</fullName>
    </submittedName>
</protein>
<gene>
    <name evidence="2" type="ORF">B296_00050429</name>
</gene>
<dbReference type="AlphaFoldDB" id="A0A426Y3F6"/>
<accession>A0A426Y3F6</accession>
<evidence type="ECO:0000256" key="1">
    <source>
        <dbReference type="SAM" id="MobiDB-lite"/>
    </source>
</evidence>
<evidence type="ECO:0000313" key="2">
    <source>
        <dbReference type="EMBL" id="RRT46272.1"/>
    </source>
</evidence>
<comment type="caution">
    <text evidence="2">The sequence shown here is derived from an EMBL/GenBank/DDBJ whole genome shotgun (WGS) entry which is preliminary data.</text>
</comment>
<proteinExistence type="predicted"/>
<evidence type="ECO:0000313" key="3">
    <source>
        <dbReference type="Proteomes" id="UP000287651"/>
    </source>
</evidence>
<organism evidence="2 3">
    <name type="scientific">Ensete ventricosum</name>
    <name type="common">Abyssinian banana</name>
    <name type="synonym">Musa ensete</name>
    <dbReference type="NCBI Taxonomy" id="4639"/>
    <lineage>
        <taxon>Eukaryota</taxon>
        <taxon>Viridiplantae</taxon>
        <taxon>Streptophyta</taxon>
        <taxon>Embryophyta</taxon>
        <taxon>Tracheophyta</taxon>
        <taxon>Spermatophyta</taxon>
        <taxon>Magnoliopsida</taxon>
        <taxon>Liliopsida</taxon>
        <taxon>Zingiberales</taxon>
        <taxon>Musaceae</taxon>
        <taxon>Ensete</taxon>
    </lineage>
</organism>
<dbReference type="EMBL" id="AMZH03015297">
    <property type="protein sequence ID" value="RRT46272.1"/>
    <property type="molecule type" value="Genomic_DNA"/>
</dbReference>
<dbReference type="Proteomes" id="UP000287651">
    <property type="component" value="Unassembled WGS sequence"/>
</dbReference>
<sequence>MGLSRRNPSIIPSKKCLRCIDVGDALDQMGGTLGFGSGSRLLEWWSTGRAEVFQLGSAVDSCKKVGSGAYIVGVVGRPYLATWLPLWLTMLSHTSTITVVLAVGHASASKGVDLTCVKPTVRPLAPPYLRPASFPHRVGHVGGPVVRGRADVATGSPSAISFFPLGKTFSRCPMRRELENWNGAGADPTERELRNLNSAGADPTEQELENLNSAGADPTEQELGNLNGAEADPTERELGN</sequence>
<reference evidence="2 3" key="1">
    <citation type="journal article" date="2014" name="Agronomy (Basel)">
        <title>A Draft Genome Sequence for Ensete ventricosum, the Drought-Tolerant Tree Against Hunger.</title>
        <authorList>
            <person name="Harrison J."/>
            <person name="Moore K.A."/>
            <person name="Paszkiewicz K."/>
            <person name="Jones T."/>
            <person name="Grant M."/>
            <person name="Ambacheew D."/>
            <person name="Muzemil S."/>
            <person name="Studholme D.J."/>
        </authorList>
    </citation>
    <scope>NUCLEOTIDE SEQUENCE [LARGE SCALE GENOMIC DNA]</scope>
</reference>
<feature type="region of interest" description="Disordered" evidence="1">
    <location>
        <begin position="196"/>
        <end position="240"/>
    </location>
</feature>